<sequence length="59" mass="7193">MSNNNERLGFEKLTEILTENEIDLLEDFREELSEPYRVCRRVNILRDYADEKTKLYPRN</sequence>
<evidence type="ECO:0000313" key="1">
    <source>
        <dbReference type="EMBL" id="ENV20999.1"/>
    </source>
</evidence>
<name>N8YI90_ACIBZ</name>
<dbReference type="Proteomes" id="UP000013270">
    <property type="component" value="Unassembled WGS sequence"/>
</dbReference>
<comment type="caution">
    <text evidence="1">The sequence shown here is derived from an EMBL/GenBank/DDBJ whole genome shotgun (WGS) entry which is preliminary data.</text>
</comment>
<protein>
    <submittedName>
        <fullName evidence="1">Uncharacterized protein</fullName>
    </submittedName>
</protein>
<organism evidence="1 2">
    <name type="scientific">Acinetobacter bereziniae NIPH 3</name>
    <dbReference type="NCBI Taxonomy" id="1217651"/>
    <lineage>
        <taxon>Bacteria</taxon>
        <taxon>Pseudomonadati</taxon>
        <taxon>Pseudomonadota</taxon>
        <taxon>Gammaproteobacteria</taxon>
        <taxon>Moraxellales</taxon>
        <taxon>Moraxellaceae</taxon>
        <taxon>Acinetobacter</taxon>
    </lineage>
</organism>
<reference evidence="1 2" key="1">
    <citation type="submission" date="2013-02" db="EMBL/GenBank/DDBJ databases">
        <title>The Genome Sequence of Acinetobacter bereziniae NIPH 3.</title>
        <authorList>
            <consortium name="The Broad Institute Genome Sequencing Platform"/>
            <consortium name="The Broad Institute Genome Sequencing Center for Infectious Disease"/>
            <person name="Cerqueira G."/>
            <person name="Feldgarden M."/>
            <person name="Courvalin P."/>
            <person name="Perichon B."/>
            <person name="Grillot-Courvalin C."/>
            <person name="Clermont D."/>
            <person name="Rocha E."/>
            <person name="Yoon E.-J."/>
            <person name="Nemec A."/>
            <person name="Walker B."/>
            <person name="Young S.K."/>
            <person name="Zeng Q."/>
            <person name="Gargeya S."/>
            <person name="Fitzgerald M."/>
            <person name="Haas B."/>
            <person name="Abouelleil A."/>
            <person name="Alvarado L."/>
            <person name="Arachchi H.M."/>
            <person name="Berlin A.M."/>
            <person name="Chapman S.B."/>
            <person name="Dewar J."/>
            <person name="Goldberg J."/>
            <person name="Griggs A."/>
            <person name="Gujja S."/>
            <person name="Hansen M."/>
            <person name="Howarth C."/>
            <person name="Imamovic A."/>
            <person name="Larimer J."/>
            <person name="McCowan C."/>
            <person name="Murphy C."/>
            <person name="Neiman D."/>
            <person name="Pearson M."/>
            <person name="Priest M."/>
            <person name="Roberts A."/>
            <person name="Saif S."/>
            <person name="Shea T."/>
            <person name="Sisk P."/>
            <person name="Sykes S."/>
            <person name="Wortman J."/>
            <person name="Nusbaum C."/>
            <person name="Birren B."/>
        </authorList>
    </citation>
    <scope>NUCLEOTIDE SEQUENCE [LARGE SCALE GENOMIC DNA]</scope>
    <source>
        <strain evidence="1 2">NIPH 3</strain>
    </source>
</reference>
<accession>N8YI90</accession>
<gene>
    <name evidence="1" type="ORF">F963_03130</name>
</gene>
<dbReference type="EMBL" id="APPK01000045">
    <property type="protein sequence ID" value="ENV20999.1"/>
    <property type="molecule type" value="Genomic_DNA"/>
</dbReference>
<evidence type="ECO:0000313" key="2">
    <source>
        <dbReference type="Proteomes" id="UP000013270"/>
    </source>
</evidence>
<dbReference type="HOGENOM" id="CLU_2949613_0_0_6"/>
<dbReference type="AlphaFoldDB" id="N8YI90"/>
<proteinExistence type="predicted"/>